<dbReference type="AlphaFoldDB" id="A0A7T8K9V5"/>
<evidence type="ECO:0000313" key="2">
    <source>
        <dbReference type="Proteomes" id="UP000595437"/>
    </source>
</evidence>
<gene>
    <name evidence="1" type="ORF">FKW44_012887</name>
</gene>
<organism evidence="1 2">
    <name type="scientific">Caligus rogercresseyi</name>
    <name type="common">Sea louse</name>
    <dbReference type="NCBI Taxonomy" id="217165"/>
    <lineage>
        <taxon>Eukaryota</taxon>
        <taxon>Metazoa</taxon>
        <taxon>Ecdysozoa</taxon>
        <taxon>Arthropoda</taxon>
        <taxon>Crustacea</taxon>
        <taxon>Multicrustacea</taxon>
        <taxon>Hexanauplia</taxon>
        <taxon>Copepoda</taxon>
        <taxon>Siphonostomatoida</taxon>
        <taxon>Caligidae</taxon>
        <taxon>Caligus</taxon>
    </lineage>
</organism>
<name>A0A7T8K9V5_CALRO</name>
<proteinExistence type="predicted"/>
<accession>A0A7T8K9V5</accession>
<keyword evidence="2" id="KW-1185">Reference proteome</keyword>
<evidence type="ECO:0000313" key="1">
    <source>
        <dbReference type="EMBL" id="QQP51503.1"/>
    </source>
</evidence>
<sequence length="63" mass="7357">MFSELEKKWIILQFGKTPSPSTVHQEFILHFKISGRAAKSSKLIQFTRVLDHFNKTSSIHKKK</sequence>
<dbReference type="Proteomes" id="UP000595437">
    <property type="component" value="Chromosome 8"/>
</dbReference>
<reference evidence="2" key="1">
    <citation type="submission" date="2021-01" db="EMBL/GenBank/DDBJ databases">
        <title>Caligus Genome Assembly.</title>
        <authorList>
            <person name="Gallardo-Escarate C."/>
        </authorList>
    </citation>
    <scope>NUCLEOTIDE SEQUENCE [LARGE SCALE GENOMIC DNA]</scope>
</reference>
<dbReference type="EMBL" id="CP045897">
    <property type="protein sequence ID" value="QQP51503.1"/>
    <property type="molecule type" value="Genomic_DNA"/>
</dbReference>
<protein>
    <submittedName>
        <fullName evidence="1">Uncharacterized protein</fullName>
    </submittedName>
</protein>